<dbReference type="Gene3D" id="3.40.109.10">
    <property type="entry name" value="NADH Oxidase"/>
    <property type="match status" value="1"/>
</dbReference>
<dbReference type="RefSeq" id="WP_206593487.1">
    <property type="nucleotide sequence ID" value="NZ_JAFKCS010000005.1"/>
</dbReference>
<keyword evidence="3" id="KW-0521">NADP</keyword>
<proteinExistence type="predicted"/>
<evidence type="ECO:0000256" key="2">
    <source>
        <dbReference type="ARBA" id="ARBA00022643"/>
    </source>
</evidence>
<comment type="caution">
    <text evidence="6">The sequence shown here is derived from an EMBL/GenBank/DDBJ whole genome shotgun (WGS) entry which is preliminary data.</text>
</comment>
<keyword evidence="4 6" id="KW-0560">Oxidoreductase</keyword>
<dbReference type="InterPro" id="IPR023936">
    <property type="entry name" value="RutE-like"/>
</dbReference>
<evidence type="ECO:0000259" key="5">
    <source>
        <dbReference type="Pfam" id="PF00881"/>
    </source>
</evidence>
<dbReference type="InterPro" id="IPR000415">
    <property type="entry name" value="Nitroreductase-like"/>
</dbReference>
<protein>
    <submittedName>
        <fullName evidence="6">Malonic semialdehyde reductase</fullName>
        <ecNumber evidence="6">1.1.1.298</ecNumber>
    </submittedName>
</protein>
<dbReference type="SUPFAM" id="SSF55469">
    <property type="entry name" value="FMN-dependent nitroreductase-like"/>
    <property type="match status" value="1"/>
</dbReference>
<dbReference type="EC" id="1.1.1.298" evidence="6"/>
<dbReference type="EMBL" id="JAFKCS010000005">
    <property type="protein sequence ID" value="MBN7819675.1"/>
    <property type="molecule type" value="Genomic_DNA"/>
</dbReference>
<dbReference type="Pfam" id="PF00881">
    <property type="entry name" value="Nitroreductase"/>
    <property type="match status" value="1"/>
</dbReference>
<keyword evidence="1" id="KW-0285">Flavoprotein</keyword>
<dbReference type="Proteomes" id="UP000663992">
    <property type="component" value="Unassembled WGS sequence"/>
</dbReference>
<dbReference type="InterPro" id="IPR050461">
    <property type="entry name" value="Nitroreductase_HadB/RutE"/>
</dbReference>
<evidence type="ECO:0000256" key="3">
    <source>
        <dbReference type="ARBA" id="ARBA00022857"/>
    </source>
</evidence>
<reference evidence="6 7" key="1">
    <citation type="submission" date="2021-03" db="EMBL/GenBank/DDBJ databases">
        <title>novel species isolated from a fishpond in China.</title>
        <authorList>
            <person name="Lu H."/>
            <person name="Cai Z."/>
        </authorList>
    </citation>
    <scope>NUCLEOTIDE SEQUENCE [LARGE SCALE GENOMIC DNA]</scope>
    <source>
        <strain evidence="6 7">Y57</strain>
    </source>
</reference>
<feature type="domain" description="Nitroreductase" evidence="5">
    <location>
        <begin position="44"/>
        <end position="201"/>
    </location>
</feature>
<dbReference type="PANTHER" id="PTHR43543">
    <property type="entry name" value="MALONIC SEMIALDEHYDE REDUCTASE RUTE-RELATED"/>
    <property type="match status" value="1"/>
</dbReference>
<evidence type="ECO:0000256" key="4">
    <source>
        <dbReference type="ARBA" id="ARBA00023002"/>
    </source>
</evidence>
<dbReference type="InterPro" id="IPR029479">
    <property type="entry name" value="Nitroreductase"/>
</dbReference>
<gene>
    <name evidence="6" type="ORF">J0A65_07345</name>
</gene>
<dbReference type="NCBIfam" id="NF003768">
    <property type="entry name" value="PRK05365.1"/>
    <property type="match status" value="1"/>
</dbReference>
<dbReference type="CDD" id="cd02148">
    <property type="entry name" value="RutE-like"/>
    <property type="match status" value="1"/>
</dbReference>
<keyword evidence="7" id="KW-1185">Reference proteome</keyword>
<evidence type="ECO:0000256" key="1">
    <source>
        <dbReference type="ARBA" id="ARBA00022630"/>
    </source>
</evidence>
<accession>A0ABS3CSS0</accession>
<organism evidence="6 7">
    <name type="scientific">Bowmanella yangjiangensis</name>
    <dbReference type="NCBI Taxonomy" id="2811230"/>
    <lineage>
        <taxon>Bacteria</taxon>
        <taxon>Pseudomonadati</taxon>
        <taxon>Pseudomonadota</taxon>
        <taxon>Gammaproteobacteria</taxon>
        <taxon>Alteromonadales</taxon>
        <taxon>Alteromonadaceae</taxon>
        <taxon>Bowmanella</taxon>
    </lineage>
</organism>
<evidence type="ECO:0000313" key="6">
    <source>
        <dbReference type="EMBL" id="MBN7819675.1"/>
    </source>
</evidence>
<sequence>MNSPAISHAQQQAIDMAQAAATKLREEFEPLSPKMLNQILCEARSHNGWLDKPVAGQTLRQLYEIVKMGSTSMNSCPARFVFIQSEQAKQKLKACLAPLNVNKVLSAPVTVIVAHDLAFYEKMDKLFAHNPGARQMMADNAKAAEITAFRNGTLQGAYLMIAARALGLDVGPMSGFNNQACDEAFFAGTRIRSNFLCCLGYGDTTKLFQRLPRLDFDEACQIS</sequence>
<name>A0ABS3CSS0_9ALTE</name>
<keyword evidence="2" id="KW-0288">FMN</keyword>
<dbReference type="GO" id="GO:0035527">
    <property type="term" value="F:3-hydroxypropionate dehydrogenase (NADP+) activity"/>
    <property type="evidence" value="ECO:0007669"/>
    <property type="project" value="UniProtKB-EC"/>
</dbReference>
<evidence type="ECO:0000313" key="7">
    <source>
        <dbReference type="Proteomes" id="UP000663992"/>
    </source>
</evidence>
<dbReference type="PANTHER" id="PTHR43543:SF1">
    <property type="entry name" value="MALONIC SEMIALDEHYDE REDUCTASE RUTE-RELATED"/>
    <property type="match status" value="1"/>
</dbReference>